<keyword evidence="1" id="KW-0472">Membrane</keyword>
<keyword evidence="1" id="KW-0812">Transmembrane</keyword>
<evidence type="ECO:0000256" key="1">
    <source>
        <dbReference type="SAM" id="Phobius"/>
    </source>
</evidence>
<keyword evidence="3" id="KW-1185">Reference proteome</keyword>
<organism evidence="2 3">
    <name type="scientific">Halomarinibacterium sedimenti</name>
    <dbReference type="NCBI Taxonomy" id="2857106"/>
    <lineage>
        <taxon>Bacteria</taxon>
        <taxon>Pseudomonadati</taxon>
        <taxon>Bacteroidota</taxon>
        <taxon>Flavobacteriia</taxon>
        <taxon>Flavobacteriales</taxon>
        <taxon>Flavobacteriaceae</taxon>
        <taxon>Halomarinibacterium</taxon>
    </lineage>
</organism>
<sequence length="113" mass="13569">MDVETQLYWATGYCAFILLLFAIMQKYPPKKINWWYGYRTSRSMKNEETWKAAQEYASKKSIQLALFSFMFPGVFYFVIPEYNFLLTVIANTLLILLIIPYTERYLKEKFNEN</sequence>
<feature type="transmembrane region" description="Helical" evidence="1">
    <location>
        <begin position="84"/>
        <end position="102"/>
    </location>
</feature>
<name>A0A9X1FPU3_9FLAO</name>
<proteinExistence type="predicted"/>
<dbReference type="Proteomes" id="UP001138686">
    <property type="component" value="Unassembled WGS sequence"/>
</dbReference>
<comment type="caution">
    <text evidence="2">The sequence shown here is derived from an EMBL/GenBank/DDBJ whole genome shotgun (WGS) entry which is preliminary data.</text>
</comment>
<dbReference type="AlphaFoldDB" id="A0A9X1FPU3"/>
<evidence type="ECO:0000313" key="3">
    <source>
        <dbReference type="Proteomes" id="UP001138686"/>
    </source>
</evidence>
<dbReference type="RefSeq" id="WP_219052973.1">
    <property type="nucleotide sequence ID" value="NZ_JAHWDP010000004.1"/>
</dbReference>
<reference evidence="2" key="1">
    <citation type="submission" date="2021-07" db="EMBL/GenBank/DDBJ databases">
        <title>Aureisphaera sp. CAU 1614 isolated from sea sediment.</title>
        <authorList>
            <person name="Kim W."/>
        </authorList>
    </citation>
    <scope>NUCLEOTIDE SEQUENCE</scope>
    <source>
        <strain evidence="2">CAU 1614</strain>
    </source>
</reference>
<dbReference type="InterPro" id="IPR025962">
    <property type="entry name" value="SdpI/YhfL"/>
</dbReference>
<gene>
    <name evidence="2" type="ORF">KXJ69_10005</name>
</gene>
<accession>A0A9X1FPU3</accession>
<protein>
    <submittedName>
        <fullName evidence="2">SdpI family protein</fullName>
    </submittedName>
</protein>
<dbReference type="Pfam" id="PF13630">
    <property type="entry name" value="SdpI"/>
    <property type="match status" value="1"/>
</dbReference>
<evidence type="ECO:0000313" key="2">
    <source>
        <dbReference type="EMBL" id="MBW2938441.1"/>
    </source>
</evidence>
<feature type="transmembrane region" description="Helical" evidence="1">
    <location>
        <begin position="6"/>
        <end position="24"/>
    </location>
</feature>
<dbReference type="EMBL" id="JAHWDP010000004">
    <property type="protein sequence ID" value="MBW2938441.1"/>
    <property type="molecule type" value="Genomic_DNA"/>
</dbReference>
<keyword evidence="1" id="KW-1133">Transmembrane helix</keyword>